<feature type="transmembrane region" description="Helical" evidence="1">
    <location>
        <begin position="118"/>
        <end position="142"/>
    </location>
</feature>
<proteinExistence type="predicted"/>
<feature type="transmembrane region" description="Helical" evidence="1">
    <location>
        <begin position="44"/>
        <end position="65"/>
    </location>
</feature>
<dbReference type="PANTHER" id="PTHR36009">
    <property type="match status" value="1"/>
</dbReference>
<reference evidence="2 3" key="1">
    <citation type="journal article" date="2015" name="Genome Announc.">
        <title>Draft Genome Sequence of Filamentous Marine Cyanobacterium Lyngbya confervoides Strain BDU141951.</title>
        <authorList>
            <person name="Chandrababunaidu M.M."/>
            <person name="Sen D."/>
            <person name="Tripathy S."/>
        </authorList>
    </citation>
    <scope>NUCLEOTIDE SEQUENCE [LARGE SCALE GENOMIC DNA]</scope>
    <source>
        <strain evidence="2 3">BDU141951</strain>
    </source>
</reference>
<feature type="transmembrane region" description="Helical" evidence="1">
    <location>
        <begin position="186"/>
        <end position="204"/>
    </location>
</feature>
<dbReference type="Proteomes" id="UP000031561">
    <property type="component" value="Unassembled WGS sequence"/>
</dbReference>
<feature type="transmembrane region" description="Helical" evidence="1">
    <location>
        <begin position="154"/>
        <end position="174"/>
    </location>
</feature>
<keyword evidence="1" id="KW-0472">Membrane</keyword>
<dbReference type="RefSeq" id="WP_166275951.1">
    <property type="nucleotide sequence ID" value="NZ_JTHE03000088.1"/>
</dbReference>
<name>A0ABD4T6Q2_9CYAN</name>
<dbReference type="AlphaFoldDB" id="A0ABD4T6Q2"/>
<keyword evidence="3" id="KW-1185">Reference proteome</keyword>
<evidence type="ECO:0000313" key="3">
    <source>
        <dbReference type="Proteomes" id="UP000031561"/>
    </source>
</evidence>
<keyword evidence="1" id="KW-0812">Transmembrane</keyword>
<dbReference type="PANTHER" id="PTHR36009:SF3">
    <property type="entry name" value="TRANSMEMBRANE PROTEIN"/>
    <property type="match status" value="1"/>
</dbReference>
<dbReference type="EMBL" id="JTHE03000088">
    <property type="protein sequence ID" value="MCM1984150.1"/>
    <property type="molecule type" value="Genomic_DNA"/>
</dbReference>
<organism evidence="2 3">
    <name type="scientific">Lyngbya confervoides BDU141951</name>
    <dbReference type="NCBI Taxonomy" id="1574623"/>
    <lineage>
        <taxon>Bacteria</taxon>
        <taxon>Bacillati</taxon>
        <taxon>Cyanobacteriota</taxon>
        <taxon>Cyanophyceae</taxon>
        <taxon>Oscillatoriophycideae</taxon>
        <taxon>Oscillatoriales</taxon>
        <taxon>Microcoleaceae</taxon>
        <taxon>Lyngbya</taxon>
    </lineage>
</organism>
<accession>A0ABD4T6Q2</accession>
<gene>
    <name evidence="2" type="ORF">QQ91_0015100</name>
</gene>
<protein>
    <submittedName>
        <fullName evidence="2">DUF2834 domain-containing protein</fullName>
    </submittedName>
</protein>
<evidence type="ECO:0000313" key="2">
    <source>
        <dbReference type="EMBL" id="MCM1984150.1"/>
    </source>
</evidence>
<keyword evidence="1" id="KW-1133">Transmembrane helix</keyword>
<feature type="transmembrane region" description="Helical" evidence="1">
    <location>
        <begin position="77"/>
        <end position="98"/>
    </location>
</feature>
<evidence type="ECO:0000256" key="1">
    <source>
        <dbReference type="SAM" id="Phobius"/>
    </source>
</evidence>
<comment type="caution">
    <text evidence="2">The sequence shown here is derived from an EMBL/GenBank/DDBJ whole genome shotgun (WGS) entry which is preliminary data.</text>
</comment>
<sequence>MQPKAIFLAFWLFFLVYAFVLAPSMQPDTLALIQALATGHWDRVNPWILCLFNAMGLWPLVYGALMIVDGRGQKIPAWPFVVASFGVGAFAILPYLGIRQSNPSFSGEVRGPLRFWESRWLGGTLLLGMILLLGIAVTTGDWPGFVARFESDRFIHVMGLDFCLLSLCSPVLITEDLARRTTAQSALFWLAFLPGLGPLLYLCWRPPLPTSGLEEKAP</sequence>